<dbReference type="EMBL" id="UYJE01000871">
    <property type="protein sequence ID" value="VDH97230.1"/>
    <property type="molecule type" value="Genomic_DNA"/>
</dbReference>
<feature type="domain" description="Mab-21-like HhH/H2TH-like" evidence="1">
    <location>
        <begin position="229"/>
        <end position="321"/>
    </location>
</feature>
<name>A0A8B6BYK8_MYTGA</name>
<proteinExistence type="predicted"/>
<gene>
    <name evidence="2" type="ORF">MGAL_10B066975</name>
</gene>
<dbReference type="InterPro" id="IPR046906">
    <property type="entry name" value="Mab-21_HhH/H2TH-like"/>
</dbReference>
<dbReference type="AlphaFoldDB" id="A0A8B6BYK8"/>
<protein>
    <recommendedName>
        <fullName evidence="1">Mab-21-like HhH/H2TH-like domain-containing protein</fullName>
    </recommendedName>
</protein>
<dbReference type="Pfam" id="PF20266">
    <property type="entry name" value="Mab-21_C"/>
    <property type="match status" value="1"/>
</dbReference>
<keyword evidence="3" id="KW-1185">Reference proteome</keyword>
<evidence type="ECO:0000259" key="1">
    <source>
        <dbReference type="Pfam" id="PF20266"/>
    </source>
</evidence>
<comment type="caution">
    <text evidence="2">The sequence shown here is derived from an EMBL/GenBank/DDBJ whole genome shotgun (WGS) entry which is preliminary data.</text>
</comment>
<accession>A0A8B6BYK8</accession>
<dbReference type="OrthoDB" id="6126910at2759"/>
<dbReference type="InterPro" id="IPR024810">
    <property type="entry name" value="MAB21L/cGLR"/>
</dbReference>
<reference evidence="2" key="1">
    <citation type="submission" date="2018-11" db="EMBL/GenBank/DDBJ databases">
        <authorList>
            <person name="Alioto T."/>
            <person name="Alioto T."/>
        </authorList>
    </citation>
    <scope>NUCLEOTIDE SEQUENCE</scope>
</reference>
<dbReference type="PANTHER" id="PTHR10656:SF69">
    <property type="entry name" value="MAB-21-LIKE HHH_H2TH-LIKE DOMAIN-CONTAINING PROTEIN"/>
    <property type="match status" value="1"/>
</dbReference>
<dbReference type="PANTHER" id="PTHR10656">
    <property type="entry name" value="CELL FATE DETERMINING PROTEIN MAB21-RELATED"/>
    <property type="match status" value="1"/>
</dbReference>
<dbReference type="Proteomes" id="UP000596742">
    <property type="component" value="Unassembled WGS sequence"/>
</dbReference>
<organism evidence="2 3">
    <name type="scientific">Mytilus galloprovincialis</name>
    <name type="common">Mediterranean mussel</name>
    <dbReference type="NCBI Taxonomy" id="29158"/>
    <lineage>
        <taxon>Eukaryota</taxon>
        <taxon>Metazoa</taxon>
        <taxon>Spiralia</taxon>
        <taxon>Lophotrochozoa</taxon>
        <taxon>Mollusca</taxon>
        <taxon>Bivalvia</taxon>
        <taxon>Autobranchia</taxon>
        <taxon>Pteriomorphia</taxon>
        <taxon>Mytilida</taxon>
        <taxon>Mytiloidea</taxon>
        <taxon>Mytilidae</taxon>
        <taxon>Mytilinae</taxon>
        <taxon>Mytilus</taxon>
    </lineage>
</organism>
<sequence>MSIALYSYMCHGIIGTEEHVKTIRMMNNIRDFLNRHRSFLTITSGSLGEGIQMRGSDVDMMYVNTFIEVSEDVNIQFISGTVYFTMASEDTSSCFTKLSILHSNDRSILNLCNKIGSDYFLSGLKVKESSRNKLYPILHGPCISDKFGIFDMAFTVRSKSWITQADQWITRSKNGWSNYDLKQCIVKHGVLFVPIGLKGSKQEDLEWRISFSVGEKLLIYSFTHTQLICYALLKIVLKDVINTDMHCKDLLCSYFIKTVILWISEEVSTSIWKPRNLIPCFSACFKRLIYYVKYSLCPHYFIPMNNLFANKITGEAQEILLKKLYILKSYNWQCMFFSDQISNPCDFANTVRNDPYYNNIISMTRMLSFVTNLGINANIPCKNMYVLQKVISKVMSIKSSKIKSLYMYFLSKRGSSNELQPFDNISDNKFTYKQYKTCVCSLLLGTRHDAVSGWLLLASFFYTTREYRVAVDILQYCLLKCTPDKLYHVANMSHVHAGLLNLNLFRRMGIVQLSQFLLVDPVRIISNSLLVPNELRINTLNSCHFISPVVYVHALRFLCHFHLFNTKQCQDSLLDLKLTIENKYCLPNSFQRARSYKILYILFLVYGDTESAKHAFMQSKTLFPDSLYND</sequence>
<dbReference type="Gene3D" id="1.10.1410.40">
    <property type="match status" value="1"/>
</dbReference>
<evidence type="ECO:0000313" key="3">
    <source>
        <dbReference type="Proteomes" id="UP000596742"/>
    </source>
</evidence>
<dbReference type="SMART" id="SM01265">
    <property type="entry name" value="Mab-21"/>
    <property type="match status" value="1"/>
</dbReference>
<evidence type="ECO:0000313" key="2">
    <source>
        <dbReference type="EMBL" id="VDH97230.1"/>
    </source>
</evidence>